<gene>
    <name evidence="1" type="ORF">Tco_1066701</name>
</gene>
<protein>
    <submittedName>
        <fullName evidence="1">Uncharacterized protein</fullName>
    </submittedName>
</protein>
<accession>A0ABQ5HAT5</accession>
<comment type="caution">
    <text evidence="1">The sequence shown here is derived from an EMBL/GenBank/DDBJ whole genome shotgun (WGS) entry which is preliminary data.</text>
</comment>
<evidence type="ECO:0000313" key="1">
    <source>
        <dbReference type="EMBL" id="GJT84984.1"/>
    </source>
</evidence>
<dbReference type="Proteomes" id="UP001151760">
    <property type="component" value="Unassembled WGS sequence"/>
</dbReference>
<dbReference type="EMBL" id="BQNB010019407">
    <property type="protein sequence ID" value="GJT84984.1"/>
    <property type="molecule type" value="Genomic_DNA"/>
</dbReference>
<reference evidence="1" key="2">
    <citation type="submission" date="2022-01" db="EMBL/GenBank/DDBJ databases">
        <authorList>
            <person name="Yamashiro T."/>
            <person name="Shiraishi A."/>
            <person name="Satake H."/>
            <person name="Nakayama K."/>
        </authorList>
    </citation>
    <scope>NUCLEOTIDE SEQUENCE</scope>
</reference>
<organism evidence="1 2">
    <name type="scientific">Tanacetum coccineum</name>
    <dbReference type="NCBI Taxonomy" id="301880"/>
    <lineage>
        <taxon>Eukaryota</taxon>
        <taxon>Viridiplantae</taxon>
        <taxon>Streptophyta</taxon>
        <taxon>Embryophyta</taxon>
        <taxon>Tracheophyta</taxon>
        <taxon>Spermatophyta</taxon>
        <taxon>Magnoliopsida</taxon>
        <taxon>eudicotyledons</taxon>
        <taxon>Gunneridae</taxon>
        <taxon>Pentapetalae</taxon>
        <taxon>asterids</taxon>
        <taxon>campanulids</taxon>
        <taxon>Asterales</taxon>
        <taxon>Asteraceae</taxon>
        <taxon>Asteroideae</taxon>
        <taxon>Anthemideae</taxon>
        <taxon>Anthemidinae</taxon>
        <taxon>Tanacetum</taxon>
    </lineage>
</organism>
<evidence type="ECO:0000313" key="2">
    <source>
        <dbReference type="Proteomes" id="UP001151760"/>
    </source>
</evidence>
<reference evidence="1" key="1">
    <citation type="journal article" date="2022" name="Int. J. Mol. Sci.">
        <title>Draft Genome of Tanacetum Coccineum: Genomic Comparison of Closely Related Tanacetum-Family Plants.</title>
        <authorList>
            <person name="Yamashiro T."/>
            <person name="Shiraishi A."/>
            <person name="Nakayama K."/>
            <person name="Satake H."/>
        </authorList>
    </citation>
    <scope>NUCLEOTIDE SEQUENCE</scope>
</reference>
<keyword evidence="2" id="KW-1185">Reference proteome</keyword>
<proteinExistence type="predicted"/>
<sequence length="93" mass="10657">MERESVCCRFDDHERRLFPKNTQYPEVDRLVVWHPAQSASKYATKEVMSIWEALGGYTRDLDSFGKKRDKIAALQRSGFKNMLTESGDGVAIS</sequence>
<name>A0ABQ5HAT5_9ASTR</name>